<keyword evidence="1" id="KW-1133">Transmembrane helix</keyword>
<accession>M1YK24</accession>
<evidence type="ECO:0000256" key="1">
    <source>
        <dbReference type="SAM" id="Phobius"/>
    </source>
</evidence>
<reference evidence="2 3" key="1">
    <citation type="journal article" date="2013" name="Front. Microbiol.">
        <title>The genome of Nitrospina gracilis illuminates the metabolism and evolution of the major marine nitrite oxidizer.</title>
        <authorList>
            <person name="Luecker S."/>
            <person name="Nowka B."/>
            <person name="Rattei T."/>
            <person name="Spieck E."/>
            <person name="and Daims H."/>
        </authorList>
    </citation>
    <scope>NUCLEOTIDE SEQUENCE [LARGE SCALE GENOMIC DNA]</scope>
    <source>
        <strain evidence="2 3">3/211</strain>
    </source>
</reference>
<gene>
    <name evidence="2" type="ORF">NITGR_420007</name>
</gene>
<organism evidence="2 3">
    <name type="scientific">Nitrospina gracilis (strain 3/211)</name>
    <dbReference type="NCBI Taxonomy" id="1266370"/>
    <lineage>
        <taxon>Bacteria</taxon>
        <taxon>Pseudomonadati</taxon>
        <taxon>Nitrospinota/Tectimicrobiota group</taxon>
        <taxon>Nitrospinota</taxon>
        <taxon>Nitrospinia</taxon>
        <taxon>Nitrospinales</taxon>
        <taxon>Nitrospinaceae</taxon>
        <taxon>Nitrospina</taxon>
    </lineage>
</organism>
<dbReference type="InParanoid" id="M1YK24"/>
<comment type="caution">
    <text evidence="2">The sequence shown here is derived from an EMBL/GenBank/DDBJ whole genome shotgun (WGS) entry which is preliminary data.</text>
</comment>
<dbReference type="HOGENOM" id="CLU_1702389_0_0_0"/>
<name>M1YK24_NITG3</name>
<dbReference type="AlphaFoldDB" id="M1YK24"/>
<keyword evidence="1" id="KW-0472">Membrane</keyword>
<protein>
    <submittedName>
        <fullName evidence="2">Uncharacterized protein</fullName>
    </submittedName>
</protein>
<dbReference type="Proteomes" id="UP000011704">
    <property type="component" value="Unassembled WGS sequence"/>
</dbReference>
<sequence>MNRSFRKDCKMKLSRPIFIPLLSLIIVAISMENVLAFCVHSKSGEMGEGLNLYPGGLLALMSFITGTIFYKKFVQPGAQENPVPPPAATEWDEKVVNSNEAFNLDHMYSESQADQLFPQEHEYCEWEPQQAHLRHLKIGQNFASWAQLTQFRNN</sequence>
<keyword evidence="3" id="KW-1185">Reference proteome</keyword>
<dbReference type="EMBL" id="CAQJ01000047">
    <property type="protein sequence ID" value="CCQ90831.1"/>
    <property type="molecule type" value="Genomic_DNA"/>
</dbReference>
<proteinExistence type="predicted"/>
<feature type="transmembrane region" description="Helical" evidence="1">
    <location>
        <begin position="52"/>
        <end position="70"/>
    </location>
</feature>
<evidence type="ECO:0000313" key="3">
    <source>
        <dbReference type="Proteomes" id="UP000011704"/>
    </source>
</evidence>
<keyword evidence="1" id="KW-0812">Transmembrane</keyword>
<evidence type="ECO:0000313" key="2">
    <source>
        <dbReference type="EMBL" id="CCQ90831.1"/>
    </source>
</evidence>